<sequence length="92" mass="10551">GKIPETFLYHKIKLFARKNSHVGIPTKCLSLGTILVVSPLKLWEGLRSGWWRRAGGKRSGEFSVAQKTNFVNLKYTILLLSELRQRKNLLKN</sequence>
<protein>
    <submittedName>
        <fullName evidence="1">Uncharacterized protein</fullName>
    </submittedName>
</protein>
<keyword evidence="2" id="KW-1185">Reference proteome</keyword>
<dbReference type="Proteomes" id="UP000724686">
    <property type="component" value="Unassembled WGS sequence"/>
</dbReference>
<organism evidence="1 2">
    <name type="scientific">Leptospira ainlahdjerensis</name>
    <dbReference type="NCBI Taxonomy" id="2810033"/>
    <lineage>
        <taxon>Bacteria</taxon>
        <taxon>Pseudomonadati</taxon>
        <taxon>Spirochaetota</taxon>
        <taxon>Spirochaetia</taxon>
        <taxon>Leptospirales</taxon>
        <taxon>Leptospiraceae</taxon>
        <taxon>Leptospira</taxon>
    </lineage>
</organism>
<comment type="caution">
    <text evidence="1">The sequence shown here is derived from an EMBL/GenBank/DDBJ whole genome shotgun (WGS) entry which is preliminary data.</text>
</comment>
<evidence type="ECO:0000313" key="1">
    <source>
        <dbReference type="EMBL" id="MBM9578379.1"/>
    </source>
</evidence>
<evidence type="ECO:0000313" key="2">
    <source>
        <dbReference type="Proteomes" id="UP000724686"/>
    </source>
</evidence>
<reference evidence="1 2" key="1">
    <citation type="submission" date="2021-02" db="EMBL/GenBank/DDBJ databases">
        <title>Leptospira ainlahdjerensis sp. nov., Leptospira ainazelensis sp. nov., Leptospira abararensis sp. nov. and Leptospira chreensis sp. nov., four new species isolated from water sources in Algeria.</title>
        <authorList>
            <person name="Amara Korba A."/>
            <person name="Kainiu M."/>
            <person name="Vincent A.T."/>
            <person name="Mariet J.-F."/>
            <person name="Veyrier F.J."/>
            <person name="Goarant C."/>
            <person name="Picardeau M."/>
        </authorList>
    </citation>
    <scope>NUCLEOTIDE SEQUENCE [LARGE SCALE GENOMIC DNA]</scope>
    <source>
        <strain evidence="1 2">201903070</strain>
    </source>
</reference>
<gene>
    <name evidence="1" type="ORF">JWG45_14610</name>
</gene>
<dbReference type="EMBL" id="JAFFPU010000056">
    <property type="protein sequence ID" value="MBM9578379.1"/>
    <property type="molecule type" value="Genomic_DNA"/>
</dbReference>
<feature type="non-terminal residue" evidence="1">
    <location>
        <position position="1"/>
    </location>
</feature>
<name>A0ABS2UDY2_9LEPT</name>
<accession>A0ABS2UDY2</accession>
<dbReference type="RefSeq" id="WP_205280420.1">
    <property type="nucleotide sequence ID" value="NZ_JAFFPU010000056.1"/>
</dbReference>
<proteinExistence type="predicted"/>